<dbReference type="InterPro" id="IPR032816">
    <property type="entry name" value="VTT_dom"/>
</dbReference>
<dbReference type="RefSeq" id="WP_377933338.1">
    <property type="nucleotide sequence ID" value="NZ_JBHUEA010000008.1"/>
</dbReference>
<evidence type="ECO:0000256" key="2">
    <source>
        <dbReference type="ARBA" id="ARBA00010792"/>
    </source>
</evidence>
<evidence type="ECO:0000256" key="3">
    <source>
        <dbReference type="ARBA" id="ARBA00022475"/>
    </source>
</evidence>
<evidence type="ECO:0000313" key="9">
    <source>
        <dbReference type="EMBL" id="MFD1721261.1"/>
    </source>
</evidence>
<evidence type="ECO:0000256" key="6">
    <source>
        <dbReference type="ARBA" id="ARBA00023136"/>
    </source>
</evidence>
<dbReference type="Pfam" id="PF09335">
    <property type="entry name" value="VTT_dom"/>
    <property type="match status" value="1"/>
</dbReference>
<accession>A0ABW4LD65</accession>
<comment type="subcellular location">
    <subcellularLocation>
        <location evidence="1">Cell membrane</location>
        <topology evidence="1">Multi-pass membrane protein</topology>
    </subcellularLocation>
</comment>
<proteinExistence type="inferred from homology"/>
<evidence type="ECO:0000256" key="7">
    <source>
        <dbReference type="SAM" id="Phobius"/>
    </source>
</evidence>
<keyword evidence="5 7" id="KW-1133">Transmembrane helix</keyword>
<evidence type="ECO:0000259" key="8">
    <source>
        <dbReference type="Pfam" id="PF09335"/>
    </source>
</evidence>
<evidence type="ECO:0000256" key="1">
    <source>
        <dbReference type="ARBA" id="ARBA00004651"/>
    </source>
</evidence>
<gene>
    <name evidence="9" type="ORF">ACFSBI_06835</name>
</gene>
<dbReference type="EMBL" id="JBHUEA010000008">
    <property type="protein sequence ID" value="MFD1721261.1"/>
    <property type="molecule type" value="Genomic_DNA"/>
</dbReference>
<feature type="domain" description="VTT" evidence="8">
    <location>
        <begin position="43"/>
        <end position="170"/>
    </location>
</feature>
<keyword evidence="6 7" id="KW-0472">Membrane</keyword>
<feature type="transmembrane region" description="Helical" evidence="7">
    <location>
        <begin position="147"/>
        <end position="168"/>
    </location>
</feature>
<reference evidence="10" key="1">
    <citation type="journal article" date="2019" name="Int. J. Syst. Evol. Microbiol.">
        <title>The Global Catalogue of Microorganisms (GCM) 10K type strain sequencing project: providing services to taxonomists for standard genome sequencing and annotation.</title>
        <authorList>
            <consortium name="The Broad Institute Genomics Platform"/>
            <consortium name="The Broad Institute Genome Sequencing Center for Infectious Disease"/>
            <person name="Wu L."/>
            <person name="Ma J."/>
        </authorList>
    </citation>
    <scope>NUCLEOTIDE SEQUENCE [LARGE SCALE GENOMIC DNA]</scope>
    <source>
        <strain evidence="10">CGMCC 1.12471</strain>
    </source>
</reference>
<comment type="similarity">
    <text evidence="2">Belongs to the DedA family.</text>
</comment>
<keyword evidence="4 7" id="KW-0812">Transmembrane</keyword>
<dbReference type="PANTHER" id="PTHR42709:SF6">
    <property type="entry name" value="UNDECAPRENYL PHOSPHATE TRANSPORTER A"/>
    <property type="match status" value="1"/>
</dbReference>
<evidence type="ECO:0000256" key="5">
    <source>
        <dbReference type="ARBA" id="ARBA00022989"/>
    </source>
</evidence>
<dbReference type="PANTHER" id="PTHR42709">
    <property type="entry name" value="ALKALINE PHOSPHATASE LIKE PROTEIN"/>
    <property type="match status" value="1"/>
</dbReference>
<keyword evidence="3" id="KW-1003">Cell membrane</keyword>
<organism evidence="9 10">
    <name type="scientific">Amnibacterium endophyticum</name>
    <dbReference type="NCBI Taxonomy" id="2109337"/>
    <lineage>
        <taxon>Bacteria</taxon>
        <taxon>Bacillati</taxon>
        <taxon>Actinomycetota</taxon>
        <taxon>Actinomycetes</taxon>
        <taxon>Micrococcales</taxon>
        <taxon>Microbacteriaceae</taxon>
        <taxon>Amnibacterium</taxon>
    </lineage>
</organism>
<sequence length="215" mass="22635">MTAVVLRAEPEGGVAGLATTVLEALGDVGVGVLVLLETIFPPIPSEVILPFAGYLTQSGRLHLGWLIVWSTVGSTVGALLFYWLGAAVGLRRAIALLTRTHLISRDDLERGSAWFARHGAAAVLLGRLMPGVRSLISIPAGAARMHLGVFVVCTAIGSGIWNGALIGLGAALGTQRDLIDPYLGVLDYVVYGALAVGLVVLIVRRVRQARAMRRP</sequence>
<name>A0ABW4LD65_9MICO</name>
<feature type="transmembrane region" description="Helical" evidence="7">
    <location>
        <begin position="63"/>
        <end position="84"/>
    </location>
</feature>
<evidence type="ECO:0000313" key="10">
    <source>
        <dbReference type="Proteomes" id="UP001597347"/>
    </source>
</evidence>
<protein>
    <submittedName>
        <fullName evidence="9">DedA family protein</fullName>
    </submittedName>
</protein>
<keyword evidence="10" id="KW-1185">Reference proteome</keyword>
<evidence type="ECO:0000256" key="4">
    <source>
        <dbReference type="ARBA" id="ARBA00022692"/>
    </source>
</evidence>
<dbReference type="Proteomes" id="UP001597347">
    <property type="component" value="Unassembled WGS sequence"/>
</dbReference>
<dbReference type="InterPro" id="IPR051311">
    <property type="entry name" value="DedA_domain"/>
</dbReference>
<feature type="transmembrane region" description="Helical" evidence="7">
    <location>
        <begin position="188"/>
        <end position="206"/>
    </location>
</feature>
<comment type="caution">
    <text evidence="9">The sequence shown here is derived from an EMBL/GenBank/DDBJ whole genome shotgun (WGS) entry which is preliminary data.</text>
</comment>